<dbReference type="RefSeq" id="WP_073532709.1">
    <property type="nucleotide sequence ID" value="NZ_MJAO01000014.1"/>
</dbReference>
<evidence type="ECO:0000313" key="7">
    <source>
        <dbReference type="EMBL" id="OKB65892.1"/>
    </source>
</evidence>
<dbReference type="PANTHER" id="PTHR43706">
    <property type="entry name" value="NADH DEHYDROGENASE"/>
    <property type="match status" value="1"/>
</dbReference>
<evidence type="ECO:0000256" key="2">
    <source>
        <dbReference type="ARBA" id="ARBA00022630"/>
    </source>
</evidence>
<comment type="similarity">
    <text evidence="1">Belongs to the NADH dehydrogenase family.</text>
</comment>
<dbReference type="GO" id="GO:0003954">
    <property type="term" value="F:NADH dehydrogenase activity"/>
    <property type="evidence" value="ECO:0007669"/>
    <property type="project" value="InterPro"/>
</dbReference>
<accession>A0A1Q4NYC4</accession>
<comment type="caution">
    <text evidence="7">The sequence shown here is derived from an EMBL/GenBank/DDBJ whole genome shotgun (WGS) entry which is preliminary data.</text>
</comment>
<evidence type="ECO:0000256" key="5">
    <source>
        <dbReference type="ARBA" id="ARBA00023027"/>
    </source>
</evidence>
<dbReference type="InterPro" id="IPR023753">
    <property type="entry name" value="FAD/NAD-binding_dom"/>
</dbReference>
<dbReference type="SUPFAM" id="SSF51905">
    <property type="entry name" value="FAD/NAD(P)-binding domain"/>
    <property type="match status" value="1"/>
</dbReference>
<evidence type="ECO:0000256" key="3">
    <source>
        <dbReference type="ARBA" id="ARBA00022827"/>
    </source>
</evidence>
<feature type="domain" description="FAD/NAD(P)-binding" evidence="6">
    <location>
        <begin position="4"/>
        <end position="314"/>
    </location>
</feature>
<keyword evidence="5" id="KW-0520">NAD</keyword>
<dbReference type="EMBL" id="MJAO01000014">
    <property type="protein sequence ID" value="OKB65892.1"/>
    <property type="molecule type" value="Genomic_DNA"/>
</dbReference>
<dbReference type="OrthoDB" id="9781621at2"/>
<keyword evidence="4" id="KW-0560">Oxidoreductase</keyword>
<proteinExistence type="inferred from homology"/>
<keyword evidence="3" id="KW-0274">FAD</keyword>
<dbReference type="InterPro" id="IPR045024">
    <property type="entry name" value="NDH-2"/>
</dbReference>
<sequence>MTQKIVIAGSGFAGFWAAVSAMRAITLAGKHDDIEVLMVSPTPTVTIRPRLYEAVLENMNPDISAQLTAVGVGHLAGAVERIDAAAKTLTVAQATGGSLELVYDRLVWATGSRLSVPAVPGFAEYGFNVDTLASAQRLDAHIKALAAKPSTPARNTAVVVGAGLTGLESAAEMPQRLRDALGKDENVRVVIVDSAPEVGAGMGAEPGAVIRQALAECGVEARAGLRVSAIDAEGVMLSNGERIAANTVILAAGVRAHPLTEQIPGERDGSGRVIGDAFLHAPAAAGIFVTGDTVKAATDDLGNHNLMTCQHAMSLGRVAGHNAAAELAGLPTHPYSQPKYVTCLDLGPWGALYTEGWERQVRFTRQEGKKIKQEINTQWIYPPAADREALFAVANPDFVIVP</sequence>
<protein>
    <submittedName>
        <fullName evidence="7">Pyridine nucleotide-disulfide oxidoreductase</fullName>
    </submittedName>
</protein>
<dbReference type="PRINTS" id="PR00368">
    <property type="entry name" value="FADPNR"/>
</dbReference>
<dbReference type="AlphaFoldDB" id="A0A1Q4NYC4"/>
<dbReference type="Gene3D" id="3.50.50.100">
    <property type="match status" value="1"/>
</dbReference>
<gene>
    <name evidence="7" type="ORF">BHU62_14655</name>
</gene>
<dbReference type="Proteomes" id="UP000185770">
    <property type="component" value="Unassembled WGS sequence"/>
</dbReference>
<evidence type="ECO:0000259" key="6">
    <source>
        <dbReference type="Pfam" id="PF07992"/>
    </source>
</evidence>
<evidence type="ECO:0000256" key="4">
    <source>
        <dbReference type="ARBA" id="ARBA00023002"/>
    </source>
</evidence>
<name>A0A1Q4NYC4_SERMA</name>
<dbReference type="PANTHER" id="PTHR43706:SF45">
    <property type="entry name" value="NADH DEHYDROGENASE-LIKE PROTEIN RV1812C"/>
    <property type="match status" value="1"/>
</dbReference>
<dbReference type="InterPro" id="IPR036188">
    <property type="entry name" value="FAD/NAD-bd_sf"/>
</dbReference>
<dbReference type="Pfam" id="PF07992">
    <property type="entry name" value="Pyr_redox_2"/>
    <property type="match status" value="1"/>
</dbReference>
<keyword evidence="2" id="KW-0285">Flavoprotein</keyword>
<evidence type="ECO:0000313" key="8">
    <source>
        <dbReference type="Proteomes" id="UP000185770"/>
    </source>
</evidence>
<evidence type="ECO:0000256" key="1">
    <source>
        <dbReference type="ARBA" id="ARBA00005272"/>
    </source>
</evidence>
<organism evidence="7 8">
    <name type="scientific">Serratia marcescens</name>
    <dbReference type="NCBI Taxonomy" id="615"/>
    <lineage>
        <taxon>Bacteria</taxon>
        <taxon>Pseudomonadati</taxon>
        <taxon>Pseudomonadota</taxon>
        <taxon>Gammaproteobacteria</taxon>
        <taxon>Enterobacterales</taxon>
        <taxon>Yersiniaceae</taxon>
        <taxon>Serratia</taxon>
    </lineage>
</organism>
<reference evidence="7 8" key="1">
    <citation type="submission" date="2016-09" db="EMBL/GenBank/DDBJ databases">
        <title>Serratia marcescens MSU-97 and epiphytic antimycotic-producing bacteria.</title>
        <authorList>
            <person name="Matilla M.A."/>
        </authorList>
    </citation>
    <scope>NUCLEOTIDE SEQUENCE [LARGE SCALE GENOMIC DNA]</scope>
    <source>
        <strain evidence="7 8">MSU-97</strain>
    </source>
</reference>